<reference evidence="4" key="1">
    <citation type="submission" date="2018-06" db="EMBL/GenBank/DDBJ databases">
        <authorList>
            <person name="Zhirakovskaya E."/>
        </authorList>
    </citation>
    <scope>NUCLEOTIDE SEQUENCE</scope>
</reference>
<proteinExistence type="inferred from homology"/>
<dbReference type="GO" id="GO:0016787">
    <property type="term" value="F:hydrolase activity"/>
    <property type="evidence" value="ECO:0007669"/>
    <property type="project" value="UniProtKB-KW"/>
</dbReference>
<name>A0A3B0WAB0_9ZZZZ</name>
<sequence length="219" mass="24482">MQETKRDLSIMIEPKGEVTSVVIWLHGLGADGHDFAGLVPQLNLPEYHGIRFVFPHAPVQAVTINGGMEMRSWYDIRSTDFMNDVDAAGIRVSCYQIYDLIQTQLDQGIEANKIVLAGFSQGGLIALHAGLSFSHRLAGIMALSTYCSMHQQFSQHRDVPIFMAHGEFDSVIPFAVAHSSYKALTKRGYGIQWQSYPMEHQVCAQEIEDIVNWLTSILL</sequence>
<keyword evidence="2" id="KW-0378">Hydrolase</keyword>
<gene>
    <name evidence="4" type="ORF">MNBD_GAMMA04-1013</name>
</gene>
<evidence type="ECO:0000313" key="4">
    <source>
        <dbReference type="EMBL" id="VAW47617.1"/>
    </source>
</evidence>
<dbReference type="Pfam" id="PF02230">
    <property type="entry name" value="Abhydrolase_2"/>
    <property type="match status" value="1"/>
</dbReference>
<organism evidence="4">
    <name type="scientific">hydrothermal vent metagenome</name>
    <dbReference type="NCBI Taxonomy" id="652676"/>
    <lineage>
        <taxon>unclassified sequences</taxon>
        <taxon>metagenomes</taxon>
        <taxon>ecological metagenomes</taxon>
    </lineage>
</organism>
<dbReference type="PANTHER" id="PTHR10655:SF17">
    <property type="entry name" value="LYSOPHOSPHOLIPASE-LIKE PROTEIN 1"/>
    <property type="match status" value="1"/>
</dbReference>
<accession>A0A3B0WAB0</accession>
<comment type="similarity">
    <text evidence="1">Belongs to the AB hydrolase superfamily. AB hydrolase 2 family.</text>
</comment>
<evidence type="ECO:0000259" key="3">
    <source>
        <dbReference type="Pfam" id="PF02230"/>
    </source>
</evidence>
<dbReference type="SUPFAM" id="SSF53474">
    <property type="entry name" value="alpha/beta-Hydrolases"/>
    <property type="match status" value="1"/>
</dbReference>
<dbReference type="InterPro" id="IPR050565">
    <property type="entry name" value="LYPA1-2/EST-like"/>
</dbReference>
<feature type="domain" description="Phospholipase/carboxylesterase/thioesterase" evidence="3">
    <location>
        <begin position="11"/>
        <end position="215"/>
    </location>
</feature>
<dbReference type="EMBL" id="UOFB01000209">
    <property type="protein sequence ID" value="VAW47617.1"/>
    <property type="molecule type" value="Genomic_DNA"/>
</dbReference>
<evidence type="ECO:0000256" key="1">
    <source>
        <dbReference type="ARBA" id="ARBA00006499"/>
    </source>
</evidence>
<dbReference type="AlphaFoldDB" id="A0A3B0WAB0"/>
<dbReference type="PANTHER" id="PTHR10655">
    <property type="entry name" value="LYSOPHOSPHOLIPASE-RELATED"/>
    <property type="match status" value="1"/>
</dbReference>
<evidence type="ECO:0000256" key="2">
    <source>
        <dbReference type="ARBA" id="ARBA00022801"/>
    </source>
</evidence>
<dbReference type="InterPro" id="IPR003140">
    <property type="entry name" value="PLipase/COase/thioEstase"/>
</dbReference>
<protein>
    <submittedName>
        <fullName evidence="4">Carboxylesterase PA3859</fullName>
    </submittedName>
</protein>
<dbReference type="InterPro" id="IPR029058">
    <property type="entry name" value="AB_hydrolase_fold"/>
</dbReference>
<dbReference type="Gene3D" id="3.40.50.1820">
    <property type="entry name" value="alpha/beta hydrolase"/>
    <property type="match status" value="1"/>
</dbReference>